<protein>
    <submittedName>
        <fullName evidence="2">Uncharacterized protein</fullName>
    </submittedName>
</protein>
<dbReference type="AlphaFoldDB" id="A0A8H3MFZ6"/>
<feature type="compositionally biased region" description="Acidic residues" evidence="1">
    <location>
        <begin position="84"/>
        <end position="94"/>
    </location>
</feature>
<reference evidence="2" key="1">
    <citation type="submission" date="2019-10" db="EMBL/GenBank/DDBJ databases">
        <title>Conservation and host-specific expression of non-tandemly repeated heterogenous ribosome RNA gene in arbuscular mycorrhizal fungi.</title>
        <authorList>
            <person name="Maeda T."/>
            <person name="Kobayashi Y."/>
            <person name="Nakagawa T."/>
            <person name="Ezawa T."/>
            <person name="Yamaguchi K."/>
            <person name="Bino T."/>
            <person name="Nishimoto Y."/>
            <person name="Shigenobu S."/>
            <person name="Kawaguchi M."/>
        </authorList>
    </citation>
    <scope>NUCLEOTIDE SEQUENCE</scope>
    <source>
        <strain evidence="2">HR1</strain>
    </source>
</reference>
<organism evidence="2 3">
    <name type="scientific">Rhizophagus clarus</name>
    <dbReference type="NCBI Taxonomy" id="94130"/>
    <lineage>
        <taxon>Eukaryota</taxon>
        <taxon>Fungi</taxon>
        <taxon>Fungi incertae sedis</taxon>
        <taxon>Mucoromycota</taxon>
        <taxon>Glomeromycotina</taxon>
        <taxon>Glomeromycetes</taxon>
        <taxon>Glomerales</taxon>
        <taxon>Glomeraceae</taxon>
        <taxon>Rhizophagus</taxon>
    </lineage>
</organism>
<feature type="compositionally biased region" description="Acidic residues" evidence="1">
    <location>
        <begin position="104"/>
        <end position="115"/>
    </location>
</feature>
<feature type="region of interest" description="Disordered" evidence="1">
    <location>
        <begin position="84"/>
        <end position="115"/>
    </location>
</feature>
<sequence length="275" mass="33509">MLNIEVTLIIKEKEINEEYVRRGLDTEENIMKRNFKIIDDEGMKFYAKLRKNEDMIERMELMNYCIEYEKEIDELDIRNIGETDEIIEESEKEEESEKNSTYETESEVDENDENEYTEEYGSKKFWKLIVNITVNTENIIEDTEDKEENEEMSLSRSFKKCIRKNCEMLEYWYKFGKKYSDEVELRKNRMRREKRVKTQILDELKRDNPDITRNNIKSKVEKTERIYQIFREIGVSKIRRMKNTSTETIKGLKRGEPQMVIDYIKIWEEDFMEID</sequence>
<proteinExistence type="predicted"/>
<accession>A0A8H3MFZ6</accession>
<dbReference type="OrthoDB" id="2422534at2759"/>
<dbReference type="Proteomes" id="UP000615446">
    <property type="component" value="Unassembled WGS sequence"/>
</dbReference>
<evidence type="ECO:0000256" key="1">
    <source>
        <dbReference type="SAM" id="MobiDB-lite"/>
    </source>
</evidence>
<gene>
    <name evidence="2" type="ORF">RCL2_003094200</name>
</gene>
<comment type="caution">
    <text evidence="2">The sequence shown here is derived from an EMBL/GenBank/DDBJ whole genome shotgun (WGS) entry which is preliminary data.</text>
</comment>
<evidence type="ECO:0000313" key="2">
    <source>
        <dbReference type="EMBL" id="GET04643.1"/>
    </source>
</evidence>
<dbReference type="EMBL" id="BLAL01000356">
    <property type="protein sequence ID" value="GET04643.1"/>
    <property type="molecule type" value="Genomic_DNA"/>
</dbReference>
<name>A0A8H3MFZ6_9GLOM</name>
<evidence type="ECO:0000313" key="3">
    <source>
        <dbReference type="Proteomes" id="UP000615446"/>
    </source>
</evidence>